<feature type="transmembrane region" description="Helical" evidence="7">
    <location>
        <begin position="805"/>
        <end position="824"/>
    </location>
</feature>
<evidence type="ECO:0000313" key="10">
    <source>
        <dbReference type="Proteomes" id="UP000030752"/>
    </source>
</evidence>
<proteinExistence type="inferred from homology"/>
<dbReference type="STRING" id="1220924.W2SA13"/>
<reference evidence="9 10" key="1">
    <citation type="submission" date="2013-03" db="EMBL/GenBank/DDBJ databases">
        <title>The Genome Sequence of Phialophora europaea CBS 101466.</title>
        <authorList>
            <consortium name="The Broad Institute Genomics Platform"/>
            <person name="Cuomo C."/>
            <person name="de Hoog S."/>
            <person name="Gorbushina A."/>
            <person name="Walker B."/>
            <person name="Young S.K."/>
            <person name="Zeng Q."/>
            <person name="Gargeya S."/>
            <person name="Fitzgerald M."/>
            <person name="Haas B."/>
            <person name="Abouelleil A."/>
            <person name="Allen A.W."/>
            <person name="Alvarado L."/>
            <person name="Arachchi H.M."/>
            <person name="Berlin A.M."/>
            <person name="Chapman S.B."/>
            <person name="Gainer-Dewar J."/>
            <person name="Goldberg J."/>
            <person name="Griggs A."/>
            <person name="Gujja S."/>
            <person name="Hansen M."/>
            <person name="Howarth C."/>
            <person name="Imamovic A."/>
            <person name="Ireland A."/>
            <person name="Larimer J."/>
            <person name="McCowan C."/>
            <person name="Murphy C."/>
            <person name="Pearson M."/>
            <person name="Poon T.W."/>
            <person name="Priest M."/>
            <person name="Roberts A."/>
            <person name="Saif S."/>
            <person name="Shea T."/>
            <person name="Sisk P."/>
            <person name="Sykes S."/>
            <person name="Wortman J."/>
            <person name="Nusbaum C."/>
            <person name="Birren B."/>
        </authorList>
    </citation>
    <scope>NUCLEOTIDE SEQUENCE [LARGE SCALE GENOMIC DNA]</scope>
    <source>
        <strain evidence="9 10">CBS 101466</strain>
    </source>
</reference>
<evidence type="ECO:0000256" key="7">
    <source>
        <dbReference type="RuleBase" id="RU362081"/>
    </source>
</evidence>
<dbReference type="HOGENOM" id="CLU_001771_0_0_1"/>
<evidence type="ECO:0000256" key="3">
    <source>
        <dbReference type="ARBA" id="ARBA00022723"/>
    </source>
</evidence>
<dbReference type="InterPro" id="IPR036412">
    <property type="entry name" value="HAD-like_sf"/>
</dbReference>
<dbReference type="PROSITE" id="PS01047">
    <property type="entry name" value="HMA_1"/>
    <property type="match status" value="1"/>
</dbReference>
<dbReference type="SUPFAM" id="SSF81653">
    <property type="entry name" value="Calcium ATPase, transduction domain A"/>
    <property type="match status" value="1"/>
</dbReference>
<dbReference type="InterPro" id="IPR056236">
    <property type="entry name" value="HMA_PCA1"/>
</dbReference>
<feature type="transmembrane region" description="Helical" evidence="7">
    <location>
        <begin position="234"/>
        <end position="253"/>
    </location>
</feature>
<dbReference type="InterPro" id="IPR023298">
    <property type="entry name" value="ATPase_P-typ_TM_dom_sf"/>
</dbReference>
<keyword evidence="7" id="KW-0067">ATP-binding</keyword>
<evidence type="ECO:0000256" key="5">
    <source>
        <dbReference type="ARBA" id="ARBA00022989"/>
    </source>
</evidence>
<dbReference type="AlphaFoldDB" id="W2SA13"/>
<dbReference type="InterPro" id="IPR008250">
    <property type="entry name" value="ATPase_P-typ_transduc_dom_A_sf"/>
</dbReference>
<sequence>MKRPSSKSCCTNQATGDVKALARETSYSLDDIIISSMNPAESALSKPSIIDEEKDAAREHVVLSVSGMTCTGCVQKLTNVLHNVDGVFAVKATFVTGIAEFDFDQNTAKLEDIIPRIQKETGFKFSQIVSTLQALDLLVDPSVTHQALERLYDLCESVEKVNKTTYRVSYDPTCVGARTILASDPGIHLAPPGTDGKLADGRRRLIHMAWATALAALFTIPIVVLAWSDGPVPYSTSSIVELVLGTLVQAIAVPEFYTGALKSLIYSQVIEMDMLVVISITVAYGYSVVAFALTRAGYALQEKAFFETSSLLITLVLLGRLVAAIAKVRAVSAVSVRSLQAEKAILRDSSIEGTAEIDARLLQLGDVFIVPAHSTVPTDGEIIEGTSAVDESMLTGESIPVPKTTGDQLIAGTTNGPGTLTVRLTRLPGKNSITDIAGLVENALASKPRIQDLADKIASYFIPGVIIVSLIVFAIWVIVALKVRGENGGSAIGLSITYAIAVLAVSCPCALGLAVPMVLVIAGGVAARQGIIIKQADAIERGYKVTDVVFDKTGTITTGELEVVHSQTYPDAGYAEDEITSVTRTLIQDNQHPVSMAVATDLKKAGGKLCKLEDLESIPGSGIRGVWNGRVVRAGNPFWLDIESRPEISALADQGMTVLCVAIDAEPVAVFGLKSNIRPEAASVIADLHSRGLTCHIVSGDTSKVVNDVAQAVGIPISNVVSRYAPAQKQNYVQGLMASKKVVLFCGDGTNDAVAVAQANVGVQIGAASAVTRGTADVVLLGGLDGVPALLTLSKRSFRRITFNFVWSAIYNLFAILLAGGAFVKVRIPPAYAGLGEIVSVMPVILAALTLLRVRLFSPVPV</sequence>
<dbReference type="eggNOG" id="KOG0207">
    <property type="taxonomic scope" value="Eukaryota"/>
</dbReference>
<dbReference type="Pfam" id="PF00122">
    <property type="entry name" value="E1-E2_ATPase"/>
    <property type="match status" value="1"/>
</dbReference>
<feature type="transmembrane region" description="Helical" evidence="7">
    <location>
        <begin position="274"/>
        <end position="298"/>
    </location>
</feature>
<dbReference type="SFLD" id="SFLDS00003">
    <property type="entry name" value="Haloacid_Dehalogenase"/>
    <property type="match status" value="1"/>
</dbReference>
<dbReference type="PANTHER" id="PTHR46594:SF4">
    <property type="entry name" value="P-TYPE CATION-TRANSPORTING ATPASE"/>
    <property type="match status" value="1"/>
</dbReference>
<organism evidence="9 10">
    <name type="scientific">Cyphellophora europaea (strain CBS 101466)</name>
    <name type="common">Phialophora europaea</name>
    <dbReference type="NCBI Taxonomy" id="1220924"/>
    <lineage>
        <taxon>Eukaryota</taxon>
        <taxon>Fungi</taxon>
        <taxon>Dikarya</taxon>
        <taxon>Ascomycota</taxon>
        <taxon>Pezizomycotina</taxon>
        <taxon>Eurotiomycetes</taxon>
        <taxon>Chaetothyriomycetidae</taxon>
        <taxon>Chaetothyriales</taxon>
        <taxon>Cyphellophoraceae</taxon>
        <taxon>Cyphellophora</taxon>
    </lineage>
</organism>
<evidence type="ECO:0000313" key="9">
    <source>
        <dbReference type="EMBL" id="ETN44754.1"/>
    </source>
</evidence>
<dbReference type="PANTHER" id="PTHR46594">
    <property type="entry name" value="P-TYPE CATION-TRANSPORTING ATPASE"/>
    <property type="match status" value="1"/>
</dbReference>
<feature type="transmembrane region" description="Helical" evidence="7">
    <location>
        <begin position="304"/>
        <end position="323"/>
    </location>
</feature>
<comment type="similarity">
    <text evidence="7">Belongs to the cation transport ATPase (P-type) (TC 3.A.3) family. Type IB subfamily.</text>
</comment>
<evidence type="ECO:0000256" key="6">
    <source>
        <dbReference type="ARBA" id="ARBA00023136"/>
    </source>
</evidence>
<gene>
    <name evidence="9" type="ORF">HMPREF1541_10424</name>
</gene>
<dbReference type="Pfam" id="PF24534">
    <property type="entry name" value="HMA_PCA1"/>
    <property type="match status" value="1"/>
</dbReference>
<keyword evidence="4" id="KW-1278">Translocase</keyword>
<dbReference type="RefSeq" id="XP_008713317.1">
    <property type="nucleotide sequence ID" value="XM_008715095.1"/>
</dbReference>
<dbReference type="SUPFAM" id="SSF81665">
    <property type="entry name" value="Calcium ATPase, transmembrane domain M"/>
    <property type="match status" value="1"/>
</dbReference>
<dbReference type="GO" id="GO:0030003">
    <property type="term" value="P:intracellular monoatomic cation homeostasis"/>
    <property type="evidence" value="ECO:0007669"/>
    <property type="project" value="UniProtKB-ARBA"/>
</dbReference>
<keyword evidence="10" id="KW-1185">Reference proteome</keyword>
<dbReference type="FunFam" id="2.70.150.10:FF:000002">
    <property type="entry name" value="Copper-transporting ATPase 1, putative"/>
    <property type="match status" value="1"/>
</dbReference>
<dbReference type="PROSITE" id="PS50846">
    <property type="entry name" value="HMA_2"/>
    <property type="match status" value="1"/>
</dbReference>
<dbReference type="InterPro" id="IPR036163">
    <property type="entry name" value="HMA_dom_sf"/>
</dbReference>
<keyword evidence="3 7" id="KW-0479">Metal-binding</keyword>
<name>W2SA13_CYPE1</name>
<dbReference type="Gene3D" id="3.30.70.100">
    <property type="match status" value="1"/>
</dbReference>
<dbReference type="InterPro" id="IPR023214">
    <property type="entry name" value="HAD_sf"/>
</dbReference>
<dbReference type="InterPro" id="IPR001757">
    <property type="entry name" value="P_typ_ATPase"/>
</dbReference>
<dbReference type="InterPro" id="IPR059000">
    <property type="entry name" value="ATPase_P-type_domA"/>
</dbReference>
<evidence type="ECO:0000256" key="4">
    <source>
        <dbReference type="ARBA" id="ARBA00022967"/>
    </source>
</evidence>
<feature type="transmembrane region" description="Helical" evidence="7">
    <location>
        <begin position="498"/>
        <end position="525"/>
    </location>
</feature>
<evidence type="ECO:0000259" key="8">
    <source>
        <dbReference type="PROSITE" id="PS50846"/>
    </source>
</evidence>
<dbReference type="InParanoid" id="W2SA13"/>
<dbReference type="GO" id="GO:0046872">
    <property type="term" value="F:metal ion binding"/>
    <property type="evidence" value="ECO:0007669"/>
    <property type="project" value="UniProtKB-KW"/>
</dbReference>
<evidence type="ECO:0000256" key="2">
    <source>
        <dbReference type="ARBA" id="ARBA00022692"/>
    </source>
</evidence>
<dbReference type="GO" id="GO:0019829">
    <property type="term" value="F:ATPase-coupled monoatomic cation transmembrane transporter activity"/>
    <property type="evidence" value="ECO:0007669"/>
    <property type="project" value="InterPro"/>
</dbReference>
<accession>W2SA13</accession>
<dbReference type="GeneID" id="19977763"/>
<dbReference type="InterPro" id="IPR023299">
    <property type="entry name" value="ATPase_P-typ_cyto_dom_N"/>
</dbReference>
<dbReference type="SUPFAM" id="SSF55008">
    <property type="entry name" value="HMA, heavy metal-associated domain"/>
    <property type="match status" value="1"/>
</dbReference>
<dbReference type="FunCoup" id="W2SA13">
    <property type="interactions" value="14"/>
</dbReference>
<keyword evidence="2 7" id="KW-0812">Transmembrane</keyword>
<dbReference type="InterPro" id="IPR044492">
    <property type="entry name" value="P_typ_ATPase_HD_dom"/>
</dbReference>
<dbReference type="CDD" id="cd00371">
    <property type="entry name" value="HMA"/>
    <property type="match status" value="1"/>
</dbReference>
<dbReference type="Proteomes" id="UP000030752">
    <property type="component" value="Unassembled WGS sequence"/>
</dbReference>
<dbReference type="Pfam" id="PF00702">
    <property type="entry name" value="Hydrolase"/>
    <property type="match status" value="1"/>
</dbReference>
<dbReference type="NCBIfam" id="TIGR01525">
    <property type="entry name" value="ATPase-IB_hvy"/>
    <property type="match status" value="1"/>
</dbReference>
<dbReference type="GO" id="GO:0005524">
    <property type="term" value="F:ATP binding"/>
    <property type="evidence" value="ECO:0007669"/>
    <property type="project" value="UniProtKB-UniRule"/>
</dbReference>
<dbReference type="SUPFAM" id="SSF56784">
    <property type="entry name" value="HAD-like"/>
    <property type="match status" value="1"/>
</dbReference>
<dbReference type="GO" id="GO:0016887">
    <property type="term" value="F:ATP hydrolysis activity"/>
    <property type="evidence" value="ECO:0007669"/>
    <property type="project" value="InterPro"/>
</dbReference>
<dbReference type="PRINTS" id="PR00119">
    <property type="entry name" value="CATATPASE"/>
</dbReference>
<evidence type="ECO:0000256" key="1">
    <source>
        <dbReference type="ARBA" id="ARBA00004370"/>
    </source>
</evidence>
<dbReference type="Gene3D" id="3.40.50.1000">
    <property type="entry name" value="HAD superfamily/HAD-like"/>
    <property type="match status" value="1"/>
</dbReference>
<feature type="transmembrane region" description="Helical" evidence="7">
    <location>
        <begin position="830"/>
        <end position="852"/>
    </location>
</feature>
<dbReference type="OrthoDB" id="432719at2759"/>
<dbReference type="Gene3D" id="3.40.1110.10">
    <property type="entry name" value="Calcium-transporting ATPase, cytoplasmic domain N"/>
    <property type="match status" value="1"/>
</dbReference>
<dbReference type="PROSITE" id="PS00154">
    <property type="entry name" value="ATPASE_E1_E2"/>
    <property type="match status" value="1"/>
</dbReference>
<dbReference type="Gene3D" id="2.70.150.10">
    <property type="entry name" value="Calcium-transporting ATPase, cytoplasmic transduction domain A"/>
    <property type="match status" value="1"/>
</dbReference>
<keyword evidence="7" id="KW-0547">Nucleotide-binding</keyword>
<dbReference type="NCBIfam" id="TIGR01511">
    <property type="entry name" value="ATPase-IB1_Cu"/>
    <property type="match status" value="1"/>
</dbReference>
<dbReference type="SFLD" id="SFLDG00002">
    <property type="entry name" value="C1.7:_P-type_atpase_like"/>
    <property type="match status" value="1"/>
</dbReference>
<feature type="transmembrane region" description="Helical" evidence="7">
    <location>
        <begin position="457"/>
        <end position="478"/>
    </location>
</feature>
<comment type="subcellular location">
    <subcellularLocation>
        <location evidence="1 7">Membrane</location>
    </subcellularLocation>
</comment>
<keyword evidence="6 7" id="KW-0472">Membrane</keyword>
<feature type="transmembrane region" description="Helical" evidence="7">
    <location>
        <begin position="205"/>
        <end position="228"/>
    </location>
</feature>
<dbReference type="InterPro" id="IPR006121">
    <property type="entry name" value="HMA_dom"/>
</dbReference>
<protein>
    <submittedName>
        <fullName evidence="9">Copper-translocating P-type ATPase</fullName>
    </submittedName>
</protein>
<keyword evidence="5 7" id="KW-1133">Transmembrane helix</keyword>
<dbReference type="Pfam" id="PF00403">
    <property type="entry name" value="HMA"/>
    <property type="match status" value="1"/>
</dbReference>
<dbReference type="EMBL" id="KB822714">
    <property type="protein sequence ID" value="ETN44754.1"/>
    <property type="molecule type" value="Genomic_DNA"/>
</dbReference>
<dbReference type="InterPro" id="IPR017969">
    <property type="entry name" value="Heavy-metal-associated_CS"/>
</dbReference>
<feature type="domain" description="HMA" evidence="8">
    <location>
        <begin position="59"/>
        <end position="122"/>
    </location>
</feature>
<dbReference type="GO" id="GO:0016020">
    <property type="term" value="C:membrane"/>
    <property type="evidence" value="ECO:0007669"/>
    <property type="project" value="UniProtKB-SubCell"/>
</dbReference>
<dbReference type="VEuPathDB" id="FungiDB:HMPREF1541_10424"/>
<dbReference type="SFLD" id="SFLDF00027">
    <property type="entry name" value="p-type_atpase"/>
    <property type="match status" value="1"/>
</dbReference>
<dbReference type="InterPro" id="IPR018303">
    <property type="entry name" value="ATPase_P-typ_P_site"/>
</dbReference>
<dbReference type="InterPro" id="IPR027256">
    <property type="entry name" value="P-typ_ATPase_IB"/>
</dbReference>
<dbReference type="NCBIfam" id="TIGR01494">
    <property type="entry name" value="ATPase_P-type"/>
    <property type="match status" value="2"/>
</dbReference>